<evidence type="ECO:0000256" key="7">
    <source>
        <dbReference type="ARBA" id="ARBA00023268"/>
    </source>
</evidence>
<dbReference type="InterPro" id="IPR036397">
    <property type="entry name" value="RNaseH_sf"/>
</dbReference>
<keyword evidence="7" id="KW-0511">Multifunctional enzyme</keyword>
<keyword evidence="4" id="KW-0540">Nuclease</keyword>
<dbReference type="PANTHER" id="PTHR37984">
    <property type="entry name" value="PROTEIN CBG26694"/>
    <property type="match status" value="1"/>
</dbReference>
<dbReference type="GO" id="GO:0042575">
    <property type="term" value="C:DNA polymerase complex"/>
    <property type="evidence" value="ECO:0007669"/>
    <property type="project" value="UniProtKB-ARBA"/>
</dbReference>
<protein>
    <recommendedName>
        <fullName evidence="1">RNA-directed DNA polymerase</fullName>
        <ecNumber evidence="1">2.7.7.49</ecNumber>
    </recommendedName>
</protein>
<evidence type="ECO:0000256" key="3">
    <source>
        <dbReference type="ARBA" id="ARBA00022695"/>
    </source>
</evidence>
<sequence length="1147" mass="130040">LRKLTRICKAAENSSQQARMWMDQHPTPVEQVDAMRKSEKGASRLRCRKCNRFHAPRRCPAFGKTCNLCGKKHHFAICCDAKPQDEQSRRRVEEVEIPSEDNFEILQVGESGKIAEKDWLIKVMIEKVPVQFKVDTGSQVNLLPLSLFRSANSRQHLVPSPAVLQSYNGSAIGHLGKARLVLKFQEKVVSAEFFVVKKNRRALLGLPTCEELGLVNRVHEIATTTDTQSQVQREFPTLFEGIGKIQRPYSISFKEATVPVVQPTRRVPQALMEPLKQELSRMEQAGIITRMKEPSDWVSPLVLVKKKNGSLRVCMDPRRINECLRREHFEMPRREDIQAELAGATVFSKLDARAGFHQIPLTDETSRVCTFGTPFGRYRFLRLPFGLASAPEVFQRAMSEIFEGLKGVRVYIDDVLVWGATQQEHDDRLRSALQAAHSAGLTLNSEKCQFGIPEVIFLGDVVSKEGIRPDPSLLENIVKMDAPKNKKALQRMLGVINYFGKYLKRLSERTANLRQLLREDVLFEWTAAHDSEWKELKLMLTSAPVLALFDPSRPTKLSADASTDGLGAALLQLYDKSWRPVAYASRSLSDSESRYSQIEKEALGLVFGCERFHHLTYGRHILLETDHSPLVALSKKRLGDVPPRLQRFFLRLMRYDFTLQFLPGRKLVLADALSRAGQPGFQHKQGLEDVEVHAVGMLAALVSDTTQDRLRTETQRDPELQHVLHCLENGYPLQGNFSSLDPELSVVNGIILKGTRVVIPSSLRRVMLARVHQGHLGVNKCKERGRQLMFWPKMAQDIHTFVAECATCKKFAYQQPREPLMMREPPPYAWYRVGIDLFAYGGYSYLVAFDAYSNYPEVERLQDTCSQTIIRTLSGWFARHGIPIEVCSDNGPQFSSSEFKRFSRVYDFHHVTSSPHFPQSNGLAEKGVQIAKRILKKCDDAGDDFFLGLLNYRCSPLIGGQSPGELLYGRKLRAQLPDFSSHPRKPVCKRQQNKPGTSLKDLKCGDVVRVRGKGGWFEKVRVTNCAGPRSYTVQTERNRVYRRNRRHLLKTSETFNDCLDEDAASPQQHSDAHDNPQPLQTSLPPHPSQSPRLPQPHSNPDTDQCSTHPSPASGETLTDEAPALRRSSRSRHAPRRLTYDETFEQFP</sequence>
<keyword evidence="6" id="KW-0695">RNA-directed DNA polymerase</keyword>
<dbReference type="FunFam" id="3.10.20.370:FF:000001">
    <property type="entry name" value="Retrovirus-related Pol polyprotein from transposon 17.6-like protein"/>
    <property type="match status" value="1"/>
</dbReference>
<feature type="domain" description="Integrase catalytic" evidence="10">
    <location>
        <begin position="823"/>
        <end position="937"/>
    </location>
</feature>
<dbReference type="CDD" id="cd01647">
    <property type="entry name" value="RT_LTR"/>
    <property type="match status" value="1"/>
</dbReference>
<keyword evidence="2" id="KW-0808">Transferase</keyword>
<dbReference type="Gene3D" id="3.30.70.270">
    <property type="match status" value="2"/>
</dbReference>
<dbReference type="GO" id="GO:0004519">
    <property type="term" value="F:endonuclease activity"/>
    <property type="evidence" value="ECO:0007669"/>
    <property type="project" value="UniProtKB-KW"/>
</dbReference>
<dbReference type="Gene3D" id="3.10.10.10">
    <property type="entry name" value="HIV Type 1 Reverse Transcriptase, subunit A, domain 1"/>
    <property type="match status" value="1"/>
</dbReference>
<name>A0A147BK02_IXORI</name>
<accession>A0A147BK02</accession>
<dbReference type="EMBL" id="GEGO01004350">
    <property type="protein sequence ID" value="JAR91054.1"/>
    <property type="molecule type" value="Transcribed_RNA"/>
</dbReference>
<dbReference type="CDD" id="cd09274">
    <property type="entry name" value="RNase_HI_RT_Ty3"/>
    <property type="match status" value="1"/>
</dbReference>
<evidence type="ECO:0000256" key="4">
    <source>
        <dbReference type="ARBA" id="ARBA00022722"/>
    </source>
</evidence>
<dbReference type="PANTHER" id="PTHR37984:SF5">
    <property type="entry name" value="PROTEIN NYNRIN-LIKE"/>
    <property type="match status" value="1"/>
</dbReference>
<reference evidence="11" key="1">
    <citation type="journal article" date="2018" name="PLoS Negl. Trop. Dis.">
        <title>Sialome diversity of ticks revealed by RNAseq of single tick salivary glands.</title>
        <authorList>
            <person name="Perner J."/>
            <person name="Kropackova S."/>
            <person name="Kopacek P."/>
            <person name="Ribeiro J.M."/>
        </authorList>
    </citation>
    <scope>NUCLEOTIDE SEQUENCE</scope>
    <source>
        <strain evidence="11">Siblings of single egg batch collected in Ceske Budejovice</strain>
        <tissue evidence="11">Salivary glands</tissue>
    </source>
</reference>
<keyword evidence="5" id="KW-0378">Hydrolase</keyword>
<dbReference type="SUPFAM" id="SSF56672">
    <property type="entry name" value="DNA/RNA polymerases"/>
    <property type="match status" value="1"/>
</dbReference>
<feature type="region of interest" description="Disordered" evidence="8">
    <location>
        <begin position="1062"/>
        <end position="1147"/>
    </location>
</feature>
<dbReference type="InterPro" id="IPR043128">
    <property type="entry name" value="Rev_trsase/Diguanyl_cyclase"/>
</dbReference>
<evidence type="ECO:0000256" key="2">
    <source>
        <dbReference type="ARBA" id="ARBA00022679"/>
    </source>
</evidence>
<dbReference type="SUPFAM" id="SSF53098">
    <property type="entry name" value="Ribonuclease H-like"/>
    <property type="match status" value="1"/>
</dbReference>
<dbReference type="InterPro" id="IPR041588">
    <property type="entry name" value="Integrase_H2C2"/>
</dbReference>
<dbReference type="AlphaFoldDB" id="A0A147BK02"/>
<evidence type="ECO:0000259" key="9">
    <source>
        <dbReference type="PROSITE" id="PS50878"/>
    </source>
</evidence>
<evidence type="ECO:0000259" key="10">
    <source>
        <dbReference type="PROSITE" id="PS50994"/>
    </source>
</evidence>
<dbReference type="InterPro" id="IPR012337">
    <property type="entry name" value="RNaseH-like_sf"/>
</dbReference>
<dbReference type="GO" id="GO:0003676">
    <property type="term" value="F:nucleic acid binding"/>
    <property type="evidence" value="ECO:0007669"/>
    <property type="project" value="InterPro"/>
</dbReference>
<dbReference type="InterPro" id="IPR041577">
    <property type="entry name" value="RT_RNaseH_2"/>
</dbReference>
<dbReference type="InterPro" id="IPR001584">
    <property type="entry name" value="Integrase_cat-core"/>
</dbReference>
<dbReference type="CDD" id="cd05481">
    <property type="entry name" value="retropepsin_like_LTR_1"/>
    <property type="match status" value="1"/>
</dbReference>
<organism evidence="11">
    <name type="scientific">Ixodes ricinus</name>
    <name type="common">Common tick</name>
    <name type="synonym">Acarus ricinus</name>
    <dbReference type="NCBI Taxonomy" id="34613"/>
    <lineage>
        <taxon>Eukaryota</taxon>
        <taxon>Metazoa</taxon>
        <taxon>Ecdysozoa</taxon>
        <taxon>Arthropoda</taxon>
        <taxon>Chelicerata</taxon>
        <taxon>Arachnida</taxon>
        <taxon>Acari</taxon>
        <taxon>Parasitiformes</taxon>
        <taxon>Ixodida</taxon>
        <taxon>Ixodoidea</taxon>
        <taxon>Ixodidae</taxon>
        <taxon>Ixodinae</taxon>
        <taxon>Ixodes</taxon>
    </lineage>
</organism>
<dbReference type="PROSITE" id="PS50878">
    <property type="entry name" value="RT_POL"/>
    <property type="match status" value="1"/>
</dbReference>
<dbReference type="Pfam" id="PF17921">
    <property type="entry name" value="Integrase_H2C2"/>
    <property type="match status" value="1"/>
</dbReference>
<dbReference type="Pfam" id="PF00665">
    <property type="entry name" value="rve"/>
    <property type="match status" value="1"/>
</dbReference>
<feature type="compositionally biased region" description="Basic residues" evidence="8">
    <location>
        <begin position="1126"/>
        <end position="1135"/>
    </location>
</feature>
<dbReference type="InterPro" id="IPR050951">
    <property type="entry name" value="Retrovirus_Pol_polyprotein"/>
</dbReference>
<evidence type="ECO:0000256" key="5">
    <source>
        <dbReference type="ARBA" id="ARBA00022759"/>
    </source>
</evidence>
<dbReference type="PROSITE" id="PS50994">
    <property type="entry name" value="INTEGRASE"/>
    <property type="match status" value="1"/>
</dbReference>
<dbReference type="InterPro" id="IPR043502">
    <property type="entry name" value="DNA/RNA_pol_sf"/>
</dbReference>
<dbReference type="EC" id="2.7.7.49" evidence="1"/>
<dbReference type="FunFam" id="3.10.10.10:FF:000003">
    <property type="entry name" value="Retrovirus-related Pol polyprotein from transposon 297-like Protein"/>
    <property type="match status" value="1"/>
</dbReference>
<evidence type="ECO:0000256" key="1">
    <source>
        <dbReference type="ARBA" id="ARBA00012493"/>
    </source>
</evidence>
<dbReference type="GO" id="GO:0015074">
    <property type="term" value="P:DNA integration"/>
    <property type="evidence" value="ECO:0007669"/>
    <property type="project" value="InterPro"/>
</dbReference>
<keyword evidence="5" id="KW-0255">Endonuclease</keyword>
<feature type="compositionally biased region" description="Polar residues" evidence="8">
    <location>
        <begin position="1077"/>
        <end position="1116"/>
    </location>
</feature>
<dbReference type="FunFam" id="1.10.340.70:FF:000003">
    <property type="entry name" value="Protein CBG25708"/>
    <property type="match status" value="1"/>
</dbReference>
<dbReference type="Pfam" id="PF00078">
    <property type="entry name" value="RVT_1"/>
    <property type="match status" value="1"/>
</dbReference>
<evidence type="ECO:0000256" key="8">
    <source>
        <dbReference type="SAM" id="MobiDB-lite"/>
    </source>
</evidence>
<feature type="domain" description="Reverse transcriptase" evidence="9">
    <location>
        <begin position="285"/>
        <end position="462"/>
    </location>
</feature>
<evidence type="ECO:0000256" key="6">
    <source>
        <dbReference type="ARBA" id="ARBA00022918"/>
    </source>
</evidence>
<dbReference type="FunFam" id="3.30.420.10:FF:000063">
    <property type="entry name" value="Retrovirus-related Pol polyprotein from transposon 297-like Protein"/>
    <property type="match status" value="1"/>
</dbReference>
<dbReference type="Pfam" id="PF17919">
    <property type="entry name" value="RT_RNaseH_2"/>
    <property type="match status" value="1"/>
</dbReference>
<dbReference type="SUPFAM" id="SSF50630">
    <property type="entry name" value="Acid proteases"/>
    <property type="match status" value="1"/>
</dbReference>
<proteinExistence type="predicted"/>
<dbReference type="Gene3D" id="1.10.340.70">
    <property type="match status" value="1"/>
</dbReference>
<dbReference type="InterPro" id="IPR021109">
    <property type="entry name" value="Peptidase_aspartic_dom_sf"/>
</dbReference>
<dbReference type="FunFam" id="3.30.70.270:FF:000020">
    <property type="entry name" value="Transposon Tf2-6 polyprotein-like Protein"/>
    <property type="match status" value="1"/>
</dbReference>
<dbReference type="Gene3D" id="3.30.420.10">
    <property type="entry name" value="Ribonuclease H-like superfamily/Ribonuclease H"/>
    <property type="match status" value="1"/>
</dbReference>
<feature type="non-terminal residue" evidence="11">
    <location>
        <position position="1"/>
    </location>
</feature>
<dbReference type="GO" id="GO:0003964">
    <property type="term" value="F:RNA-directed DNA polymerase activity"/>
    <property type="evidence" value="ECO:0007669"/>
    <property type="project" value="UniProtKB-KW"/>
</dbReference>
<keyword evidence="3" id="KW-0548">Nucleotidyltransferase</keyword>
<dbReference type="Gene3D" id="2.40.70.10">
    <property type="entry name" value="Acid Proteases"/>
    <property type="match status" value="1"/>
</dbReference>
<evidence type="ECO:0000313" key="11">
    <source>
        <dbReference type="EMBL" id="JAR91054.1"/>
    </source>
</evidence>
<dbReference type="InterPro" id="IPR000477">
    <property type="entry name" value="RT_dom"/>
</dbReference>